<protein>
    <submittedName>
        <fullName evidence="1">Uncharacterized protein</fullName>
    </submittedName>
</protein>
<organism evidence="1 2">
    <name type="scientific">Morchella conica CCBAS932</name>
    <dbReference type="NCBI Taxonomy" id="1392247"/>
    <lineage>
        <taxon>Eukaryota</taxon>
        <taxon>Fungi</taxon>
        <taxon>Dikarya</taxon>
        <taxon>Ascomycota</taxon>
        <taxon>Pezizomycotina</taxon>
        <taxon>Pezizomycetes</taxon>
        <taxon>Pezizales</taxon>
        <taxon>Morchellaceae</taxon>
        <taxon>Morchella</taxon>
    </lineage>
</organism>
<keyword evidence="2" id="KW-1185">Reference proteome</keyword>
<accession>A0A3N4KQA4</accession>
<dbReference type="EMBL" id="ML119134">
    <property type="protein sequence ID" value="RPB11658.1"/>
    <property type="molecule type" value="Genomic_DNA"/>
</dbReference>
<dbReference type="AlphaFoldDB" id="A0A3N4KQA4"/>
<reference evidence="1 2" key="1">
    <citation type="journal article" date="2018" name="Nat. Ecol. Evol.">
        <title>Pezizomycetes genomes reveal the molecular basis of ectomycorrhizal truffle lifestyle.</title>
        <authorList>
            <person name="Murat C."/>
            <person name="Payen T."/>
            <person name="Noel B."/>
            <person name="Kuo A."/>
            <person name="Morin E."/>
            <person name="Chen J."/>
            <person name="Kohler A."/>
            <person name="Krizsan K."/>
            <person name="Balestrini R."/>
            <person name="Da Silva C."/>
            <person name="Montanini B."/>
            <person name="Hainaut M."/>
            <person name="Levati E."/>
            <person name="Barry K.W."/>
            <person name="Belfiori B."/>
            <person name="Cichocki N."/>
            <person name="Clum A."/>
            <person name="Dockter R.B."/>
            <person name="Fauchery L."/>
            <person name="Guy J."/>
            <person name="Iotti M."/>
            <person name="Le Tacon F."/>
            <person name="Lindquist E.A."/>
            <person name="Lipzen A."/>
            <person name="Malagnac F."/>
            <person name="Mello A."/>
            <person name="Molinier V."/>
            <person name="Miyauchi S."/>
            <person name="Poulain J."/>
            <person name="Riccioni C."/>
            <person name="Rubini A."/>
            <person name="Sitrit Y."/>
            <person name="Splivallo R."/>
            <person name="Traeger S."/>
            <person name="Wang M."/>
            <person name="Zifcakova L."/>
            <person name="Wipf D."/>
            <person name="Zambonelli A."/>
            <person name="Paolocci F."/>
            <person name="Nowrousian M."/>
            <person name="Ottonello S."/>
            <person name="Baldrian P."/>
            <person name="Spatafora J.W."/>
            <person name="Henrissat B."/>
            <person name="Nagy L.G."/>
            <person name="Aury J.M."/>
            <person name="Wincker P."/>
            <person name="Grigoriev I.V."/>
            <person name="Bonfante P."/>
            <person name="Martin F.M."/>
        </authorList>
    </citation>
    <scope>NUCLEOTIDE SEQUENCE [LARGE SCALE GENOMIC DNA]</scope>
    <source>
        <strain evidence="1 2">CCBAS932</strain>
    </source>
</reference>
<sequence length="216" mass="24003">MQPAGCLHTVSLDVALPVQYSALLLSSLQLQQYMYQLGLHVYIVPGRSNGLRPSLLSLTTPFSTPPRLDEVRGHHTSTDFTLASFSQSRSQLYILGLSLTGDGQNLRKLGLLSAYEANFFSSSLSCWAETTRYLHLLCGLLFFYEALTKHFLTPAQPHGEEFPADITLPSAWDPDLSRAVRRILPFCCSLLSFFLLSTCSEGGFSCRLPCKRTCGW</sequence>
<gene>
    <name evidence="1" type="ORF">P167DRAFT_211443</name>
</gene>
<dbReference type="Proteomes" id="UP000277580">
    <property type="component" value="Unassembled WGS sequence"/>
</dbReference>
<evidence type="ECO:0000313" key="1">
    <source>
        <dbReference type="EMBL" id="RPB11658.1"/>
    </source>
</evidence>
<name>A0A3N4KQA4_9PEZI</name>
<proteinExistence type="predicted"/>
<evidence type="ECO:0000313" key="2">
    <source>
        <dbReference type="Proteomes" id="UP000277580"/>
    </source>
</evidence>
<dbReference type="InParanoid" id="A0A3N4KQA4"/>